<dbReference type="EMBL" id="JOJR01001322">
    <property type="protein sequence ID" value="RCN31355.1"/>
    <property type="molecule type" value="Genomic_DNA"/>
</dbReference>
<dbReference type="OrthoDB" id="5790562at2759"/>
<comment type="caution">
    <text evidence="1">The sequence shown here is derived from an EMBL/GenBank/DDBJ whole genome shotgun (WGS) entry which is preliminary data.</text>
</comment>
<dbReference type="Proteomes" id="UP000252519">
    <property type="component" value="Unassembled WGS sequence"/>
</dbReference>
<evidence type="ECO:0000313" key="2">
    <source>
        <dbReference type="Proteomes" id="UP000252519"/>
    </source>
</evidence>
<evidence type="ECO:0000313" key="1">
    <source>
        <dbReference type="EMBL" id="RCN31355.1"/>
    </source>
</evidence>
<reference evidence="1 2" key="1">
    <citation type="submission" date="2014-10" db="EMBL/GenBank/DDBJ databases">
        <title>Draft genome of the hookworm Ancylostoma caninum.</title>
        <authorList>
            <person name="Mitreva M."/>
        </authorList>
    </citation>
    <scope>NUCLEOTIDE SEQUENCE [LARGE SCALE GENOMIC DNA]</scope>
    <source>
        <strain evidence="1 2">Baltimore</strain>
    </source>
</reference>
<sequence length="374" mass="41539">MKFSEEAGESRRGWGRLLAAALMLPQVWKYIYSPLSDVRVLHTDIDLVTSSVAAPFDIIRMEVDGKQIGCTLTPVIGDIKSGTSRRITYHITTPGQAVTIHVVRIVHFEKSIYRLVQASIMNMSTVVTVDGKLVPVEDEHIYSVKAAASERGTSISICVTTRPQWPCLPVADGFIVSSLTNPEPVFFYRPDIGSIVNIVPLQYSTTHVKTTDDPKKITILASFRNLLSPGFTGALWGTFRLPSIPENYRLTRVVDQRGARMRVVTPVIWTEQQDEGKVLNFIDSGAVFPVSDIVYEMEFSEPTKEAGPEFDQTSYRVQIFPGAWPQPGFPLAAISANSPESSNLTYSLYTPGNEKAFAVDSHTGWKPIPRARCW</sequence>
<dbReference type="AlphaFoldDB" id="A0A368FKL3"/>
<organism evidence="1 2">
    <name type="scientific">Ancylostoma caninum</name>
    <name type="common">Dog hookworm</name>
    <dbReference type="NCBI Taxonomy" id="29170"/>
    <lineage>
        <taxon>Eukaryota</taxon>
        <taxon>Metazoa</taxon>
        <taxon>Ecdysozoa</taxon>
        <taxon>Nematoda</taxon>
        <taxon>Chromadorea</taxon>
        <taxon>Rhabditida</taxon>
        <taxon>Rhabditina</taxon>
        <taxon>Rhabditomorpha</taxon>
        <taxon>Strongyloidea</taxon>
        <taxon>Ancylostomatidae</taxon>
        <taxon>Ancylostomatinae</taxon>
        <taxon>Ancylostoma</taxon>
    </lineage>
</organism>
<name>A0A368FKL3_ANCCA</name>
<gene>
    <name evidence="1" type="ORF">ANCCAN_22863</name>
</gene>
<dbReference type="CDD" id="cd11304">
    <property type="entry name" value="Cadherin_repeat"/>
    <property type="match status" value="1"/>
</dbReference>
<dbReference type="STRING" id="29170.A0A368FKL3"/>
<proteinExistence type="predicted"/>
<accession>A0A368FKL3</accession>
<keyword evidence="2" id="KW-1185">Reference proteome</keyword>
<protein>
    <submittedName>
        <fullName evidence="1">Uncharacterized protein</fullName>
    </submittedName>
</protein>